<protein>
    <submittedName>
        <fullName evidence="2">Uncharacterized protein</fullName>
    </submittedName>
</protein>
<keyword evidence="3" id="KW-1185">Reference proteome</keyword>
<reference evidence="2 3" key="1">
    <citation type="journal article" date="2018" name="Cell">
        <title>The Chara Genome: Secondary Complexity and Implications for Plant Terrestrialization.</title>
        <authorList>
            <person name="Nishiyama T."/>
            <person name="Sakayama H."/>
            <person name="Vries J.D."/>
            <person name="Buschmann H."/>
            <person name="Saint-Marcoux D."/>
            <person name="Ullrich K.K."/>
            <person name="Haas F.B."/>
            <person name="Vanderstraeten L."/>
            <person name="Becker D."/>
            <person name="Lang D."/>
            <person name="Vosolsobe S."/>
            <person name="Rombauts S."/>
            <person name="Wilhelmsson P.K.I."/>
            <person name="Janitza P."/>
            <person name="Kern R."/>
            <person name="Heyl A."/>
            <person name="Rumpler F."/>
            <person name="Villalobos L.I.A.C."/>
            <person name="Clay J.M."/>
            <person name="Skokan R."/>
            <person name="Toyoda A."/>
            <person name="Suzuki Y."/>
            <person name="Kagoshima H."/>
            <person name="Schijlen E."/>
            <person name="Tajeshwar N."/>
            <person name="Catarino B."/>
            <person name="Hetherington A.J."/>
            <person name="Saltykova A."/>
            <person name="Bonnot C."/>
            <person name="Breuninger H."/>
            <person name="Symeonidi A."/>
            <person name="Radhakrishnan G.V."/>
            <person name="Van Nieuwerburgh F."/>
            <person name="Deforce D."/>
            <person name="Chang C."/>
            <person name="Karol K.G."/>
            <person name="Hedrich R."/>
            <person name="Ulvskov P."/>
            <person name="Glockner G."/>
            <person name="Delwiche C.F."/>
            <person name="Petrasek J."/>
            <person name="Van de Peer Y."/>
            <person name="Friml J."/>
            <person name="Beilby M."/>
            <person name="Dolan L."/>
            <person name="Kohara Y."/>
            <person name="Sugano S."/>
            <person name="Fujiyama A."/>
            <person name="Delaux P.-M."/>
            <person name="Quint M."/>
            <person name="TheiBen G."/>
            <person name="Hagemann M."/>
            <person name="Harholt J."/>
            <person name="Dunand C."/>
            <person name="Zachgo S."/>
            <person name="Langdale J."/>
            <person name="Maumus F."/>
            <person name="Straeten D.V.D."/>
            <person name="Gould S.B."/>
            <person name="Rensing S.A."/>
        </authorList>
    </citation>
    <scope>NUCLEOTIDE SEQUENCE [LARGE SCALE GENOMIC DNA]</scope>
    <source>
        <strain evidence="2 3">S276</strain>
    </source>
</reference>
<dbReference type="EMBL" id="BFEA01000002">
    <property type="protein sequence ID" value="GBG59057.1"/>
    <property type="molecule type" value="Genomic_DNA"/>
</dbReference>
<feature type="region of interest" description="Disordered" evidence="1">
    <location>
        <begin position="305"/>
        <end position="346"/>
    </location>
</feature>
<feature type="region of interest" description="Disordered" evidence="1">
    <location>
        <begin position="1"/>
        <end position="77"/>
    </location>
</feature>
<feature type="compositionally biased region" description="Low complexity" evidence="1">
    <location>
        <begin position="305"/>
        <end position="318"/>
    </location>
</feature>
<organism evidence="2 3">
    <name type="scientific">Chara braunii</name>
    <name type="common">Braun's stonewort</name>
    <dbReference type="NCBI Taxonomy" id="69332"/>
    <lineage>
        <taxon>Eukaryota</taxon>
        <taxon>Viridiplantae</taxon>
        <taxon>Streptophyta</taxon>
        <taxon>Charophyceae</taxon>
        <taxon>Charales</taxon>
        <taxon>Characeae</taxon>
        <taxon>Chara</taxon>
    </lineage>
</organism>
<proteinExistence type="predicted"/>
<evidence type="ECO:0000256" key="1">
    <source>
        <dbReference type="SAM" id="MobiDB-lite"/>
    </source>
</evidence>
<accession>A0A388JMN5</accession>
<name>A0A388JMN5_CHABU</name>
<dbReference type="AlphaFoldDB" id="A0A388JMN5"/>
<sequence>MKPTCSCSPGVSRGARSGQGGSAQGRRIHPAQLSARGDSREVDVSRRRTQGQNSGRALLGGEGGIVEENSRLSTNSHSKVEMGSDLVGDDLALLGSGFLQAEGSQSSTGSLAEALRRRGAEYDTTSKRGYKRTLPIDRRLVPLVCTVIRGATVFLGKSQLDGSAHLPSVPTERTPLPGEIITRAKYLYGDAFPMHIVPRSVMAKLANCQVPLDNRTTKFYFPLIDARIDEVTADALFQAGVRWFTLDGVRVRNSHELETIALSQDVSALLLLQLNTSLPVEKNLQSKFLGNALVAGWGSSALSSHSQGSGGLSSMQQSPAREQRRWGDNQQDSRIQLSAEEARSHG</sequence>
<feature type="compositionally biased region" description="Basic and acidic residues" evidence="1">
    <location>
        <begin position="37"/>
        <end position="46"/>
    </location>
</feature>
<dbReference type="Proteomes" id="UP000265515">
    <property type="component" value="Unassembled WGS sequence"/>
</dbReference>
<comment type="caution">
    <text evidence="2">The sequence shown here is derived from an EMBL/GenBank/DDBJ whole genome shotgun (WGS) entry which is preliminary data.</text>
</comment>
<dbReference type="Gramene" id="GBG59057">
    <property type="protein sequence ID" value="GBG59057"/>
    <property type="gene ID" value="CBR_g24403"/>
</dbReference>
<evidence type="ECO:0000313" key="2">
    <source>
        <dbReference type="EMBL" id="GBG59057.1"/>
    </source>
</evidence>
<evidence type="ECO:0000313" key="3">
    <source>
        <dbReference type="Proteomes" id="UP000265515"/>
    </source>
</evidence>
<gene>
    <name evidence="2" type="ORF">CBR_g24403</name>
</gene>